<name>A0A9X2A9U8_9FLAO</name>
<feature type="transmembrane region" description="Helical" evidence="1">
    <location>
        <begin position="115"/>
        <end position="134"/>
    </location>
</feature>
<dbReference type="EMBL" id="JAKVTV010000003">
    <property type="protein sequence ID" value="MCH4823705.1"/>
    <property type="molecule type" value="Genomic_DNA"/>
</dbReference>
<feature type="transmembrane region" description="Helical" evidence="1">
    <location>
        <begin position="140"/>
        <end position="160"/>
    </location>
</feature>
<accession>A0A9X2A9U8</accession>
<feature type="transmembrane region" description="Helical" evidence="1">
    <location>
        <begin position="41"/>
        <end position="63"/>
    </location>
</feature>
<keyword evidence="1" id="KW-1133">Transmembrane helix</keyword>
<gene>
    <name evidence="2" type="ORF">ML462_11040</name>
</gene>
<evidence type="ECO:0000256" key="1">
    <source>
        <dbReference type="SAM" id="Phobius"/>
    </source>
</evidence>
<keyword evidence="1" id="KW-0812">Transmembrane</keyword>
<dbReference type="RefSeq" id="WP_240713873.1">
    <property type="nucleotide sequence ID" value="NZ_JAKVTV010000003.1"/>
</dbReference>
<comment type="caution">
    <text evidence="2">The sequence shown here is derived from an EMBL/GenBank/DDBJ whole genome shotgun (WGS) entry which is preliminary data.</text>
</comment>
<proteinExistence type="predicted"/>
<sequence length="245" mass="29257">MWDVIVEFNLWPTYLFEFIAALAGLTYLWKTGTKVPDERFLIHYLVFIFLADLFILIYSTYGYVYKFQYLEFILGTPFQSQFWLYNILILGICSSFIYYFILLFESRELKRLFKLIIVFYLLSSIVAYFIGDFFKSNDYSFSMGSILICIAIGAYYLEILKSHNTLEIHKKLCFYVSIGLLVYNLCLIPMHLFQDYVQSNSGDSEFYQVYNMILKLSNFFMYSMFTIGFAVEYYWMRKSKIQKSI</sequence>
<reference evidence="2" key="1">
    <citation type="submission" date="2022-03" db="EMBL/GenBank/DDBJ databases">
        <title>Gramella crocea sp. nov., isolated from activated sludge of a seafood processing plant.</title>
        <authorList>
            <person name="Zhang X."/>
        </authorList>
    </citation>
    <scope>NUCLEOTIDE SEQUENCE</scope>
    <source>
        <strain evidence="2">YJ019</strain>
    </source>
</reference>
<dbReference type="AlphaFoldDB" id="A0A9X2A9U8"/>
<evidence type="ECO:0000313" key="3">
    <source>
        <dbReference type="Proteomes" id="UP001139226"/>
    </source>
</evidence>
<feature type="transmembrane region" description="Helical" evidence="1">
    <location>
        <begin position="213"/>
        <end position="235"/>
    </location>
</feature>
<feature type="transmembrane region" description="Helical" evidence="1">
    <location>
        <begin position="83"/>
        <end position="103"/>
    </location>
</feature>
<dbReference type="Proteomes" id="UP001139226">
    <property type="component" value="Unassembled WGS sequence"/>
</dbReference>
<feature type="transmembrane region" description="Helical" evidence="1">
    <location>
        <begin position="12"/>
        <end position="29"/>
    </location>
</feature>
<keyword evidence="1" id="KW-0472">Membrane</keyword>
<organism evidence="2 3">
    <name type="scientific">Christiangramia lutea</name>
    <dbReference type="NCBI Taxonomy" id="1607951"/>
    <lineage>
        <taxon>Bacteria</taxon>
        <taxon>Pseudomonadati</taxon>
        <taxon>Bacteroidota</taxon>
        <taxon>Flavobacteriia</taxon>
        <taxon>Flavobacteriales</taxon>
        <taxon>Flavobacteriaceae</taxon>
        <taxon>Christiangramia</taxon>
    </lineage>
</organism>
<evidence type="ECO:0000313" key="2">
    <source>
        <dbReference type="EMBL" id="MCH4823705.1"/>
    </source>
</evidence>
<keyword evidence="3" id="KW-1185">Reference proteome</keyword>
<protein>
    <submittedName>
        <fullName evidence="2">Uncharacterized protein</fullName>
    </submittedName>
</protein>
<feature type="transmembrane region" description="Helical" evidence="1">
    <location>
        <begin position="172"/>
        <end position="193"/>
    </location>
</feature>